<comment type="caution">
    <text evidence="2">The sequence shown here is derived from an EMBL/GenBank/DDBJ whole genome shotgun (WGS) entry which is preliminary data.</text>
</comment>
<feature type="region of interest" description="Disordered" evidence="1">
    <location>
        <begin position="1"/>
        <end position="38"/>
    </location>
</feature>
<name>A0A3N2CTI3_9ACTN</name>
<evidence type="ECO:0000256" key="1">
    <source>
        <dbReference type="SAM" id="MobiDB-lite"/>
    </source>
</evidence>
<dbReference type="Proteomes" id="UP000281738">
    <property type="component" value="Unassembled WGS sequence"/>
</dbReference>
<organism evidence="2 3">
    <name type="scientific">Nocardioides aurantiacus</name>
    <dbReference type="NCBI Taxonomy" id="86796"/>
    <lineage>
        <taxon>Bacteria</taxon>
        <taxon>Bacillati</taxon>
        <taxon>Actinomycetota</taxon>
        <taxon>Actinomycetes</taxon>
        <taxon>Propionibacteriales</taxon>
        <taxon>Nocardioidaceae</taxon>
        <taxon>Nocardioides</taxon>
    </lineage>
</organism>
<evidence type="ECO:0000313" key="2">
    <source>
        <dbReference type="EMBL" id="ROR90847.1"/>
    </source>
</evidence>
<sequence length="38" mass="3853">MGENAGIVTIEVVTGRAETPGSRDTDRGRLPATSGPPS</sequence>
<dbReference type="AlphaFoldDB" id="A0A3N2CTI3"/>
<evidence type="ECO:0000313" key="3">
    <source>
        <dbReference type="Proteomes" id="UP000281738"/>
    </source>
</evidence>
<keyword evidence="3" id="KW-1185">Reference proteome</keyword>
<reference evidence="2 3" key="1">
    <citation type="submission" date="2018-11" db="EMBL/GenBank/DDBJ databases">
        <title>Sequencing the genomes of 1000 actinobacteria strains.</title>
        <authorList>
            <person name="Klenk H.-P."/>
        </authorList>
    </citation>
    <scope>NUCLEOTIDE SEQUENCE [LARGE SCALE GENOMIC DNA]</scope>
    <source>
        <strain evidence="2 3">DSM 12652</strain>
    </source>
</reference>
<protein>
    <submittedName>
        <fullName evidence="2">Uncharacterized protein</fullName>
    </submittedName>
</protein>
<dbReference type="EMBL" id="RKHO01000001">
    <property type="protein sequence ID" value="ROR90847.1"/>
    <property type="molecule type" value="Genomic_DNA"/>
</dbReference>
<accession>A0A3N2CTI3</accession>
<gene>
    <name evidence="2" type="ORF">EDD33_1696</name>
</gene>
<proteinExistence type="predicted"/>